<name>A0A937A764_9BACT</name>
<feature type="domain" description="Core-binding (CB)" evidence="7">
    <location>
        <begin position="107"/>
        <end position="189"/>
    </location>
</feature>
<dbReference type="GO" id="GO:0003677">
    <property type="term" value="F:DNA binding"/>
    <property type="evidence" value="ECO:0007669"/>
    <property type="project" value="UniProtKB-UniRule"/>
</dbReference>
<reference evidence="8" key="1">
    <citation type="submission" date="2021-01" db="EMBL/GenBank/DDBJ databases">
        <title>Marivirga sp. nov., isolated from intertidal surface sediments.</title>
        <authorList>
            <person name="Zhang M."/>
        </authorList>
    </citation>
    <scope>NUCLEOTIDE SEQUENCE</scope>
    <source>
        <strain evidence="8">SM1354</strain>
    </source>
</reference>
<dbReference type="Pfam" id="PF13495">
    <property type="entry name" value="Phage_int_SAM_4"/>
    <property type="match status" value="1"/>
</dbReference>
<sequence>MNTSTPNKLDKMISMRHLQIEGQRMIGLKFYPDKVLQALVKSLPEVKWHKKSQMACIPNNSTNYKLILNTFKGVAWLDMRYFSKKGWLGSDDPSLVIEGYRKRLPPANHKRCPDNFLDELLQRKYAVSTVRAYVNCFERFINYHQKSAIDRLGDEEIKVFIQYLISTHASESSINQHINAIKFYFEIVNRMPNRFYDFPRPPKAEKLPEVLSKQSILNMINGTTNIKHKCILSLLYSAGLRRSELLALKITDINSDRMSVTVKGAKGNKDRITILSHTVLNDLRVYYKIYRPKNYLFEGYKGTPYSGTSIGKIVRKAARRANIKQHVTPHMLRHSFATHLLENGTDLRYIQSLLGHNSSKTTEIYTHVAVNTFKNIVNPLDC</sequence>
<dbReference type="PANTHER" id="PTHR30349:SF41">
    <property type="entry name" value="INTEGRASE_RECOMBINASE PROTEIN MJ0367-RELATED"/>
    <property type="match status" value="1"/>
</dbReference>
<dbReference type="InterPro" id="IPR004107">
    <property type="entry name" value="Integrase_SAM-like_N"/>
</dbReference>
<evidence type="ECO:0000313" key="8">
    <source>
        <dbReference type="EMBL" id="MBL0764977.1"/>
    </source>
</evidence>
<protein>
    <submittedName>
        <fullName evidence="8">Site-specific integrase</fullName>
    </submittedName>
</protein>
<dbReference type="AlphaFoldDB" id="A0A937A764"/>
<dbReference type="InterPro" id="IPR002104">
    <property type="entry name" value="Integrase_catalytic"/>
</dbReference>
<dbReference type="Pfam" id="PF00589">
    <property type="entry name" value="Phage_integrase"/>
    <property type="match status" value="1"/>
</dbReference>
<dbReference type="RefSeq" id="WP_201919053.1">
    <property type="nucleotide sequence ID" value="NZ_JAERQG010000001.1"/>
</dbReference>
<dbReference type="InterPro" id="IPR010998">
    <property type="entry name" value="Integrase_recombinase_N"/>
</dbReference>
<dbReference type="GO" id="GO:0015074">
    <property type="term" value="P:DNA integration"/>
    <property type="evidence" value="ECO:0007669"/>
    <property type="project" value="UniProtKB-KW"/>
</dbReference>
<dbReference type="Gene3D" id="1.10.150.130">
    <property type="match status" value="1"/>
</dbReference>
<evidence type="ECO:0000256" key="3">
    <source>
        <dbReference type="ARBA" id="ARBA00023125"/>
    </source>
</evidence>
<comment type="similarity">
    <text evidence="1">Belongs to the 'phage' integrase family.</text>
</comment>
<dbReference type="Proteomes" id="UP000642920">
    <property type="component" value="Unassembled WGS sequence"/>
</dbReference>
<evidence type="ECO:0000256" key="1">
    <source>
        <dbReference type="ARBA" id="ARBA00008857"/>
    </source>
</evidence>
<evidence type="ECO:0000256" key="5">
    <source>
        <dbReference type="PROSITE-ProRule" id="PRU01248"/>
    </source>
</evidence>
<dbReference type="InterPro" id="IPR044068">
    <property type="entry name" value="CB"/>
</dbReference>
<dbReference type="InterPro" id="IPR013762">
    <property type="entry name" value="Integrase-like_cat_sf"/>
</dbReference>
<keyword evidence="9" id="KW-1185">Reference proteome</keyword>
<dbReference type="Gene3D" id="1.10.443.10">
    <property type="entry name" value="Intergrase catalytic core"/>
    <property type="match status" value="1"/>
</dbReference>
<dbReference type="InterPro" id="IPR050090">
    <property type="entry name" value="Tyrosine_recombinase_XerCD"/>
</dbReference>
<evidence type="ECO:0000313" key="9">
    <source>
        <dbReference type="Proteomes" id="UP000642920"/>
    </source>
</evidence>
<organism evidence="8 9">
    <name type="scientific">Marivirga atlantica</name>
    <dbReference type="NCBI Taxonomy" id="1548457"/>
    <lineage>
        <taxon>Bacteria</taxon>
        <taxon>Pseudomonadati</taxon>
        <taxon>Bacteroidota</taxon>
        <taxon>Cytophagia</taxon>
        <taxon>Cytophagales</taxon>
        <taxon>Marivirgaceae</taxon>
        <taxon>Marivirga</taxon>
    </lineage>
</organism>
<keyword evidence="2" id="KW-0229">DNA integration</keyword>
<evidence type="ECO:0000256" key="4">
    <source>
        <dbReference type="ARBA" id="ARBA00023172"/>
    </source>
</evidence>
<feature type="domain" description="Tyr recombinase" evidence="6">
    <location>
        <begin position="206"/>
        <end position="378"/>
    </location>
</feature>
<keyword evidence="3 5" id="KW-0238">DNA-binding</keyword>
<gene>
    <name evidence="8" type="ORF">JKP34_06920</name>
</gene>
<dbReference type="PROSITE" id="PS51900">
    <property type="entry name" value="CB"/>
    <property type="match status" value="1"/>
</dbReference>
<evidence type="ECO:0000256" key="2">
    <source>
        <dbReference type="ARBA" id="ARBA00022908"/>
    </source>
</evidence>
<evidence type="ECO:0000259" key="6">
    <source>
        <dbReference type="PROSITE" id="PS51898"/>
    </source>
</evidence>
<dbReference type="PANTHER" id="PTHR30349">
    <property type="entry name" value="PHAGE INTEGRASE-RELATED"/>
    <property type="match status" value="1"/>
</dbReference>
<dbReference type="SUPFAM" id="SSF56349">
    <property type="entry name" value="DNA breaking-rejoining enzymes"/>
    <property type="match status" value="1"/>
</dbReference>
<dbReference type="PROSITE" id="PS51898">
    <property type="entry name" value="TYR_RECOMBINASE"/>
    <property type="match status" value="1"/>
</dbReference>
<keyword evidence="4" id="KW-0233">DNA recombination</keyword>
<dbReference type="GO" id="GO:0006310">
    <property type="term" value="P:DNA recombination"/>
    <property type="evidence" value="ECO:0007669"/>
    <property type="project" value="UniProtKB-KW"/>
</dbReference>
<proteinExistence type="inferred from homology"/>
<dbReference type="EMBL" id="JAERQG010000001">
    <property type="protein sequence ID" value="MBL0764977.1"/>
    <property type="molecule type" value="Genomic_DNA"/>
</dbReference>
<comment type="caution">
    <text evidence="8">The sequence shown here is derived from an EMBL/GenBank/DDBJ whole genome shotgun (WGS) entry which is preliminary data.</text>
</comment>
<accession>A0A937A764</accession>
<dbReference type="InterPro" id="IPR011010">
    <property type="entry name" value="DNA_brk_join_enz"/>
</dbReference>
<evidence type="ECO:0000259" key="7">
    <source>
        <dbReference type="PROSITE" id="PS51900"/>
    </source>
</evidence>